<feature type="domain" description="HTH lysR-type" evidence="5">
    <location>
        <begin position="1"/>
        <end position="58"/>
    </location>
</feature>
<keyword evidence="7" id="KW-1185">Reference proteome</keyword>
<evidence type="ECO:0000256" key="3">
    <source>
        <dbReference type="ARBA" id="ARBA00023125"/>
    </source>
</evidence>
<dbReference type="PROSITE" id="PS50931">
    <property type="entry name" value="HTH_LYSR"/>
    <property type="match status" value="1"/>
</dbReference>
<keyword evidence="2" id="KW-0805">Transcription regulation</keyword>
<dbReference type="InterPro" id="IPR036388">
    <property type="entry name" value="WH-like_DNA-bd_sf"/>
</dbReference>
<dbReference type="Gene3D" id="3.40.190.10">
    <property type="entry name" value="Periplasmic binding protein-like II"/>
    <property type="match status" value="2"/>
</dbReference>
<reference evidence="6 7" key="1">
    <citation type="journal article" date="2015" name="Genome Announc.">
        <title>Genome Sequence of Mushroom Soft-Rot Pathogen Janthinobacterium agaricidamnosum.</title>
        <authorList>
            <person name="Graupner K."/>
            <person name="Lackner G."/>
            <person name="Hertweck C."/>
        </authorList>
    </citation>
    <scope>NUCLEOTIDE SEQUENCE [LARGE SCALE GENOMIC DNA]</scope>
    <source>
        <strain evidence="7">NBRC 102515 / DSM 9628</strain>
    </source>
</reference>
<dbReference type="Gene3D" id="1.10.10.10">
    <property type="entry name" value="Winged helix-like DNA-binding domain superfamily/Winged helix DNA-binding domain"/>
    <property type="match status" value="1"/>
</dbReference>
<dbReference type="InterPro" id="IPR036390">
    <property type="entry name" value="WH_DNA-bd_sf"/>
</dbReference>
<dbReference type="InterPro" id="IPR005119">
    <property type="entry name" value="LysR_subst-bd"/>
</dbReference>
<dbReference type="eggNOG" id="COG0583">
    <property type="taxonomic scope" value="Bacteria"/>
</dbReference>
<proteinExistence type="inferred from homology"/>
<dbReference type="GO" id="GO:0003700">
    <property type="term" value="F:DNA-binding transcription factor activity"/>
    <property type="evidence" value="ECO:0007669"/>
    <property type="project" value="InterPro"/>
</dbReference>
<dbReference type="HOGENOM" id="CLU_039613_6_5_4"/>
<dbReference type="EMBL" id="HG322949">
    <property type="protein sequence ID" value="CDG85794.1"/>
    <property type="molecule type" value="Genomic_DNA"/>
</dbReference>
<name>W0VAF0_9BURK</name>
<keyword evidence="3" id="KW-0238">DNA-binding</keyword>
<dbReference type="PANTHER" id="PTHR30126:SF39">
    <property type="entry name" value="HTH-TYPE TRANSCRIPTIONAL REGULATOR CYSL"/>
    <property type="match status" value="1"/>
</dbReference>
<protein>
    <submittedName>
        <fullName evidence="6">Bacterial regulatory helix-turn-helix, lysR family protein</fullName>
    </submittedName>
</protein>
<evidence type="ECO:0000259" key="5">
    <source>
        <dbReference type="PROSITE" id="PS50931"/>
    </source>
</evidence>
<gene>
    <name evidence="6" type="ORF">GJA_5197</name>
</gene>
<dbReference type="RefSeq" id="WP_038497563.1">
    <property type="nucleotide sequence ID" value="NZ_BCTH01000017.1"/>
</dbReference>
<dbReference type="STRING" id="1349767.GJA_5197"/>
<keyword evidence="4" id="KW-0804">Transcription</keyword>
<dbReference type="CDD" id="cd05466">
    <property type="entry name" value="PBP2_LTTR_substrate"/>
    <property type="match status" value="1"/>
</dbReference>
<comment type="similarity">
    <text evidence="1">Belongs to the LysR transcriptional regulatory family.</text>
</comment>
<dbReference type="PATRIC" id="fig|1349767.4.peg.1798"/>
<dbReference type="SUPFAM" id="SSF53850">
    <property type="entry name" value="Periplasmic binding protein-like II"/>
    <property type="match status" value="1"/>
</dbReference>
<dbReference type="SUPFAM" id="SSF46785">
    <property type="entry name" value="Winged helix' DNA-binding domain"/>
    <property type="match status" value="1"/>
</dbReference>
<sequence>MLFEDLRAFVAVIDHNSLTRAAEVLSLTQSAVSRRIQHLEEVLDAELFDRNSRPPQPTALARRVYEQALPLMLNARRLLDISRDDLAPAGSFRVGLTQAVGEMMLFDVARRLRSAFPALDLKLHTEWSTRLQEQLAHGGLDAVAVMKPSPSELPARMDGRLITTLPVVVVQSKQTPLVARDTAIAQLAEQEWILNPVGCGYRAALERAMAGAGRQLNLRVDTIGTELQLRLVAAGMGLGLVPRSVLHRSPSLEQLTVVDTPDFAMQLDVWVIHTLQMGNLRRAADLLCDVVTECLATQDAQATGV</sequence>
<evidence type="ECO:0000256" key="2">
    <source>
        <dbReference type="ARBA" id="ARBA00023015"/>
    </source>
</evidence>
<organism evidence="6 7">
    <name type="scientific">Janthinobacterium agaricidamnosum NBRC 102515 = DSM 9628</name>
    <dbReference type="NCBI Taxonomy" id="1349767"/>
    <lineage>
        <taxon>Bacteria</taxon>
        <taxon>Pseudomonadati</taxon>
        <taxon>Pseudomonadota</taxon>
        <taxon>Betaproteobacteria</taxon>
        <taxon>Burkholderiales</taxon>
        <taxon>Oxalobacteraceae</taxon>
        <taxon>Janthinobacterium</taxon>
    </lineage>
</organism>
<dbReference type="AlphaFoldDB" id="W0VAF0"/>
<evidence type="ECO:0000313" key="6">
    <source>
        <dbReference type="EMBL" id="CDG85794.1"/>
    </source>
</evidence>
<dbReference type="Pfam" id="PF03466">
    <property type="entry name" value="LysR_substrate"/>
    <property type="match status" value="1"/>
</dbReference>
<evidence type="ECO:0000313" key="7">
    <source>
        <dbReference type="Proteomes" id="UP000027604"/>
    </source>
</evidence>
<dbReference type="OrthoDB" id="9803735at2"/>
<dbReference type="Proteomes" id="UP000027604">
    <property type="component" value="Chromosome I"/>
</dbReference>
<dbReference type="Pfam" id="PF00126">
    <property type="entry name" value="HTH_1"/>
    <property type="match status" value="1"/>
</dbReference>
<dbReference type="InterPro" id="IPR000847">
    <property type="entry name" value="LysR_HTH_N"/>
</dbReference>
<evidence type="ECO:0000256" key="1">
    <source>
        <dbReference type="ARBA" id="ARBA00009437"/>
    </source>
</evidence>
<dbReference type="PANTHER" id="PTHR30126">
    <property type="entry name" value="HTH-TYPE TRANSCRIPTIONAL REGULATOR"/>
    <property type="match status" value="1"/>
</dbReference>
<evidence type="ECO:0000256" key="4">
    <source>
        <dbReference type="ARBA" id="ARBA00023163"/>
    </source>
</evidence>
<dbReference type="GO" id="GO:0000976">
    <property type="term" value="F:transcription cis-regulatory region binding"/>
    <property type="evidence" value="ECO:0007669"/>
    <property type="project" value="TreeGrafter"/>
</dbReference>
<accession>W0VAF0</accession>
<dbReference type="KEGG" id="jag:GJA_5197"/>
<dbReference type="PRINTS" id="PR00039">
    <property type="entry name" value="HTHLYSR"/>
</dbReference>